<organism evidence="2 3">
    <name type="scientific">Plasmodium falciparum Tanzania</name>
    <name type="common">2000708</name>
    <dbReference type="NCBI Taxonomy" id="1036725"/>
    <lineage>
        <taxon>Eukaryota</taxon>
        <taxon>Sar</taxon>
        <taxon>Alveolata</taxon>
        <taxon>Apicomplexa</taxon>
        <taxon>Aconoidasida</taxon>
        <taxon>Haemosporida</taxon>
        <taxon>Plasmodiidae</taxon>
        <taxon>Plasmodium</taxon>
        <taxon>Plasmodium (Laverania)</taxon>
    </lineage>
</organism>
<gene>
    <name evidence="2" type="ORF">PFTANZ_02555</name>
</gene>
<evidence type="ECO:0000313" key="2">
    <source>
        <dbReference type="EMBL" id="ETW36732.1"/>
    </source>
</evidence>
<dbReference type="Proteomes" id="UP000030708">
    <property type="component" value="Unassembled WGS sequence"/>
</dbReference>
<dbReference type="eggNOG" id="ENOG502R081">
    <property type="taxonomic scope" value="Eukaryota"/>
</dbReference>
<reference evidence="2 3" key="1">
    <citation type="submission" date="2013-02" db="EMBL/GenBank/DDBJ databases">
        <title>The Genome Annotation of Plasmodium falciparum Tanzania (2000708).</title>
        <authorList>
            <consortium name="The Broad Institute Genome Sequencing Platform"/>
            <consortium name="The Broad Institute Genome Sequencing Center for Infectious Disease"/>
            <person name="Neafsey D."/>
            <person name="Hoffman S."/>
            <person name="Volkman S."/>
            <person name="Rosenthal P."/>
            <person name="Walker B."/>
            <person name="Young S.K."/>
            <person name="Zeng Q."/>
            <person name="Gargeya S."/>
            <person name="Fitzgerald M."/>
            <person name="Haas B."/>
            <person name="Abouelleil A."/>
            <person name="Allen A.W."/>
            <person name="Alvarado L."/>
            <person name="Arachchi H.M."/>
            <person name="Berlin A.M."/>
            <person name="Chapman S.B."/>
            <person name="Gainer-Dewar J."/>
            <person name="Goldberg J."/>
            <person name="Griggs A."/>
            <person name="Gujja S."/>
            <person name="Hansen M."/>
            <person name="Howarth C."/>
            <person name="Imamovic A."/>
            <person name="Ireland A."/>
            <person name="Larimer J."/>
            <person name="McCowan C."/>
            <person name="Murphy C."/>
            <person name="Pearson M."/>
            <person name="Poon T.W."/>
            <person name="Priest M."/>
            <person name="Roberts A."/>
            <person name="Saif S."/>
            <person name="Shea T."/>
            <person name="Sisk P."/>
            <person name="Sykes S."/>
            <person name="Wortman J."/>
            <person name="Nusbaum C."/>
            <person name="Birren B."/>
        </authorList>
    </citation>
    <scope>NUCLEOTIDE SEQUENCE [LARGE SCALE GENOMIC DNA]</scope>
    <source>
        <strain evidence="3">Tanzania (2000708)</strain>
    </source>
</reference>
<evidence type="ECO:0000313" key="3">
    <source>
        <dbReference type="Proteomes" id="UP000030708"/>
    </source>
</evidence>
<dbReference type="EMBL" id="KI926401">
    <property type="protein sequence ID" value="ETW36732.1"/>
    <property type="molecule type" value="Genomic_DNA"/>
</dbReference>
<proteinExistence type="predicted"/>
<feature type="compositionally biased region" description="Low complexity" evidence="1">
    <location>
        <begin position="1"/>
        <end position="11"/>
    </location>
</feature>
<feature type="region of interest" description="Disordered" evidence="1">
    <location>
        <begin position="56"/>
        <end position="197"/>
    </location>
</feature>
<feature type="compositionally biased region" description="Low complexity" evidence="1">
    <location>
        <begin position="19"/>
        <end position="30"/>
    </location>
</feature>
<feature type="region of interest" description="Disordered" evidence="1">
    <location>
        <begin position="1"/>
        <end position="37"/>
    </location>
</feature>
<reference evidence="2 3" key="2">
    <citation type="submission" date="2013-02" db="EMBL/GenBank/DDBJ databases">
        <title>The Genome Sequence of Plasmodium falciparum Tanzania (2000708).</title>
        <authorList>
            <consortium name="The Broad Institute Genome Sequencing Platform"/>
            <consortium name="The Broad Institute Genome Sequencing Center for Infectious Disease"/>
            <person name="Neafsey D."/>
            <person name="Cheeseman I."/>
            <person name="Volkman S."/>
            <person name="Adams J."/>
            <person name="Walker B."/>
            <person name="Young S.K."/>
            <person name="Zeng Q."/>
            <person name="Gargeya S."/>
            <person name="Fitzgerald M."/>
            <person name="Haas B."/>
            <person name="Abouelleil A."/>
            <person name="Alvarado L."/>
            <person name="Arachchi H.M."/>
            <person name="Berlin A.M."/>
            <person name="Chapman S.B."/>
            <person name="Dewar J."/>
            <person name="Goldberg J."/>
            <person name="Griggs A."/>
            <person name="Gujja S."/>
            <person name="Hansen M."/>
            <person name="Howarth C."/>
            <person name="Imamovic A."/>
            <person name="Larimer J."/>
            <person name="McCowan C."/>
            <person name="Murphy C."/>
            <person name="Neiman D."/>
            <person name="Pearson M."/>
            <person name="Priest M."/>
            <person name="Roberts A."/>
            <person name="Saif S."/>
            <person name="Shea T."/>
            <person name="Sisk P."/>
            <person name="Sykes S."/>
            <person name="Wortman J."/>
            <person name="Nusbaum C."/>
            <person name="Birren B."/>
        </authorList>
    </citation>
    <scope>NUCLEOTIDE SEQUENCE [LARGE SCALE GENOMIC DNA]</scope>
    <source>
        <strain evidence="3">Tanzania (2000708)</strain>
    </source>
</reference>
<dbReference type="AlphaFoldDB" id="A0A024W7Q9"/>
<feature type="compositionally biased region" description="Basic and acidic residues" evidence="1">
    <location>
        <begin position="136"/>
        <end position="149"/>
    </location>
</feature>
<feature type="compositionally biased region" description="Basic residues" evidence="1">
    <location>
        <begin position="77"/>
        <end position="87"/>
    </location>
</feature>
<dbReference type="OrthoDB" id="378200at2759"/>
<feature type="compositionally biased region" description="Basic and acidic residues" evidence="1">
    <location>
        <begin position="179"/>
        <end position="193"/>
    </location>
</feature>
<evidence type="ECO:0000256" key="1">
    <source>
        <dbReference type="SAM" id="MobiDB-lite"/>
    </source>
</evidence>
<feature type="compositionally biased region" description="Basic and acidic residues" evidence="1">
    <location>
        <begin position="88"/>
        <end position="115"/>
    </location>
</feature>
<sequence length="248" mass="28974">MLNLSSLLISKKNVKDDGNNSSENEVGGNNDVSSLNNDCVKIKLINMQEYKTKKLLDERKNVNVWSANNKKDNDKKEKKKEKKKEQPKKKESVVTKPKAVGENDTKKIENKDIENKNVTPKKLFVPSAIKQQQQKEALKNKQTPKKEEELFPDLTQSKKSNKTEKEKKKTQPAKKSKKEKADKKVQESTKEQENEFPQIEEIEKIHFNIFDFIDMEKQTYEHIVRNSEKVLQKYKNRSKFVDSMIMCN</sequence>
<protein>
    <submittedName>
        <fullName evidence="2">Uncharacterized protein</fullName>
    </submittedName>
</protein>
<name>A0A024W7Q9_PLAFA</name>
<accession>A0A024W7Q9</accession>